<dbReference type="InterPro" id="IPR018392">
    <property type="entry name" value="LysM"/>
</dbReference>
<dbReference type="EMBL" id="CAAE01015122">
    <property type="protein sequence ID" value="CAG13095.1"/>
    <property type="molecule type" value="Genomic_DNA"/>
</dbReference>
<feature type="region of interest" description="Disordered" evidence="1">
    <location>
        <begin position="61"/>
        <end position="94"/>
    </location>
</feature>
<dbReference type="CDD" id="cd00118">
    <property type="entry name" value="LysM"/>
    <property type="match status" value="1"/>
</dbReference>
<dbReference type="Gene3D" id="3.10.350.10">
    <property type="entry name" value="LysM domain"/>
    <property type="match status" value="1"/>
</dbReference>
<feature type="domain" description="LysM" evidence="2">
    <location>
        <begin position="5"/>
        <end position="49"/>
    </location>
</feature>
<accession>Q4RET7</accession>
<sequence>NIQFLEREVLDGDTLNKFALQYGCKVADIKRVNNLIQEQDFYALKSVRIPVQKHSLLEETATNPGNHQDELLPNRSPAKPQPLDSSRTHRQREEVSDFVMDVGDDTERLIQNLNDPDEEITQTRSSHITGQMIVFLLDGPDEKCQPRRLLSEVIDLAKIKAKPCGFPLWRFCTGQKQFHHPFELESVTEHPDPRLSSSA</sequence>
<dbReference type="AlphaFoldDB" id="Q4RET7"/>
<dbReference type="InterPro" id="IPR045030">
    <property type="entry name" value="LYSM1-4"/>
</dbReference>
<proteinExistence type="predicted"/>
<gene>
    <name evidence="3" type="ORF">GSTENG00035620001</name>
</gene>
<dbReference type="Pfam" id="PF01476">
    <property type="entry name" value="LysM"/>
    <property type="match status" value="1"/>
</dbReference>
<dbReference type="PROSITE" id="PS51782">
    <property type="entry name" value="LYSM"/>
    <property type="match status" value="1"/>
</dbReference>
<feature type="non-terminal residue" evidence="3">
    <location>
        <position position="1"/>
    </location>
</feature>
<evidence type="ECO:0000259" key="2">
    <source>
        <dbReference type="PROSITE" id="PS51782"/>
    </source>
</evidence>
<reference evidence="3" key="2">
    <citation type="submission" date="2004-02" db="EMBL/GenBank/DDBJ databases">
        <authorList>
            <consortium name="Genoscope"/>
            <consortium name="Whitehead Institute Centre for Genome Research"/>
        </authorList>
    </citation>
    <scope>NUCLEOTIDE SEQUENCE</scope>
</reference>
<organism evidence="3">
    <name type="scientific">Tetraodon nigroviridis</name>
    <name type="common">Spotted green pufferfish</name>
    <name type="synonym">Chelonodon nigroviridis</name>
    <dbReference type="NCBI Taxonomy" id="99883"/>
    <lineage>
        <taxon>Eukaryota</taxon>
        <taxon>Metazoa</taxon>
        <taxon>Chordata</taxon>
        <taxon>Craniata</taxon>
        <taxon>Vertebrata</taxon>
        <taxon>Euteleostomi</taxon>
        <taxon>Actinopterygii</taxon>
        <taxon>Neopterygii</taxon>
        <taxon>Teleostei</taxon>
        <taxon>Neoteleostei</taxon>
        <taxon>Acanthomorphata</taxon>
        <taxon>Eupercaria</taxon>
        <taxon>Tetraodontiformes</taxon>
        <taxon>Tetradontoidea</taxon>
        <taxon>Tetraodontidae</taxon>
        <taxon>Tetraodon</taxon>
    </lineage>
</organism>
<evidence type="ECO:0000313" key="3">
    <source>
        <dbReference type="EMBL" id="CAG13095.1"/>
    </source>
</evidence>
<dbReference type="KEGG" id="tng:GSTEN00035620G001"/>
<comment type="caution">
    <text evidence="3">The sequence shown here is derived from an EMBL/GenBank/DDBJ whole genome shotgun (WGS) entry which is preliminary data.</text>
</comment>
<dbReference type="OrthoDB" id="538216at2759"/>
<name>Q4RET7_TETNG</name>
<dbReference type="PANTHER" id="PTHR20932">
    <property type="entry name" value="LYSM AND PUTATIVE PEPTIDOGLYCAN-BINDING DOMAIN-CONTAINING PROTEIN"/>
    <property type="match status" value="1"/>
</dbReference>
<dbReference type="PANTHER" id="PTHR20932:SF13">
    <property type="entry name" value="LD36653P"/>
    <property type="match status" value="1"/>
</dbReference>
<reference evidence="3" key="1">
    <citation type="journal article" date="2004" name="Nature">
        <title>Genome duplication in the teleost fish Tetraodon nigroviridis reveals the early vertebrate proto-karyotype.</title>
        <authorList>
            <person name="Jaillon O."/>
            <person name="Aury J.-M."/>
            <person name="Brunet F."/>
            <person name="Petit J.-L."/>
            <person name="Stange-Thomann N."/>
            <person name="Mauceli E."/>
            <person name="Bouneau L."/>
            <person name="Fischer C."/>
            <person name="Ozouf-Costaz C."/>
            <person name="Bernot A."/>
            <person name="Nicaud S."/>
            <person name="Jaffe D."/>
            <person name="Fisher S."/>
            <person name="Lutfalla G."/>
            <person name="Dossat C."/>
            <person name="Segurens B."/>
            <person name="Dasilva C."/>
            <person name="Salanoubat M."/>
            <person name="Levy M."/>
            <person name="Boudet N."/>
            <person name="Castellano S."/>
            <person name="Anthouard V."/>
            <person name="Jubin C."/>
            <person name="Castelli V."/>
            <person name="Katinka M."/>
            <person name="Vacherie B."/>
            <person name="Biemont C."/>
            <person name="Skalli Z."/>
            <person name="Cattolico L."/>
            <person name="Poulain J."/>
            <person name="De Berardinis V."/>
            <person name="Cruaud C."/>
            <person name="Duprat S."/>
            <person name="Brottier P."/>
            <person name="Coutanceau J.-P."/>
            <person name="Gouzy J."/>
            <person name="Parra G."/>
            <person name="Lardier G."/>
            <person name="Chapple C."/>
            <person name="McKernan K.J."/>
            <person name="McEwan P."/>
            <person name="Bosak S."/>
            <person name="Kellis M."/>
            <person name="Volff J.-N."/>
            <person name="Guigo R."/>
            <person name="Zody M.C."/>
            <person name="Mesirov J."/>
            <person name="Lindblad-Toh K."/>
            <person name="Birren B."/>
            <person name="Nusbaum C."/>
            <person name="Kahn D."/>
            <person name="Robinson-Rechavi M."/>
            <person name="Laudet V."/>
            <person name="Schachter V."/>
            <person name="Quetier F."/>
            <person name="Saurin W."/>
            <person name="Scarpelli C."/>
            <person name="Wincker P."/>
            <person name="Lander E.S."/>
            <person name="Weissenbach J."/>
            <person name="Roest Crollius H."/>
        </authorList>
    </citation>
    <scope>NUCLEOTIDE SEQUENCE [LARGE SCALE GENOMIC DNA]</scope>
</reference>
<protein>
    <submittedName>
        <fullName evidence="3">(spotted green pufferfish) hypothetical protein</fullName>
    </submittedName>
</protein>
<dbReference type="InterPro" id="IPR036779">
    <property type="entry name" value="LysM_dom_sf"/>
</dbReference>
<evidence type="ECO:0000256" key="1">
    <source>
        <dbReference type="SAM" id="MobiDB-lite"/>
    </source>
</evidence>